<accession>A0A0N5BQK8</accession>
<dbReference type="AlphaFoldDB" id="A0A0N5BQK8"/>
<evidence type="ECO:0000313" key="3">
    <source>
        <dbReference type="WBParaSite" id="SPAL_0000817100.1"/>
    </source>
</evidence>
<keyword evidence="1" id="KW-0812">Transmembrane</keyword>
<keyword evidence="1" id="KW-0472">Membrane</keyword>
<dbReference type="WBParaSite" id="SPAL_0000817100.1">
    <property type="protein sequence ID" value="SPAL_0000817100.1"/>
    <property type="gene ID" value="SPAL_0000817100"/>
</dbReference>
<protein>
    <submittedName>
        <fullName evidence="3">Odorant receptor</fullName>
    </submittedName>
</protein>
<keyword evidence="2" id="KW-1185">Reference proteome</keyword>
<keyword evidence="1" id="KW-1133">Transmembrane helix</keyword>
<evidence type="ECO:0000256" key="1">
    <source>
        <dbReference type="SAM" id="Phobius"/>
    </source>
</evidence>
<proteinExistence type="predicted"/>
<sequence length="47" mass="5365">DRLQILGSVLYCSLTTLENSSVSEIIIIFTILKILVLKLMLIIFRVQ</sequence>
<evidence type="ECO:0000313" key="2">
    <source>
        <dbReference type="Proteomes" id="UP000046392"/>
    </source>
</evidence>
<feature type="transmembrane region" description="Helical" evidence="1">
    <location>
        <begin position="25"/>
        <end position="44"/>
    </location>
</feature>
<organism evidence="2 3">
    <name type="scientific">Strongyloides papillosus</name>
    <name type="common">Intestinal threadworm</name>
    <dbReference type="NCBI Taxonomy" id="174720"/>
    <lineage>
        <taxon>Eukaryota</taxon>
        <taxon>Metazoa</taxon>
        <taxon>Ecdysozoa</taxon>
        <taxon>Nematoda</taxon>
        <taxon>Chromadorea</taxon>
        <taxon>Rhabditida</taxon>
        <taxon>Tylenchina</taxon>
        <taxon>Panagrolaimomorpha</taxon>
        <taxon>Strongyloidoidea</taxon>
        <taxon>Strongyloididae</taxon>
        <taxon>Strongyloides</taxon>
    </lineage>
</organism>
<name>A0A0N5BQK8_STREA</name>
<dbReference type="Proteomes" id="UP000046392">
    <property type="component" value="Unplaced"/>
</dbReference>
<reference evidence="3" key="1">
    <citation type="submission" date="2017-02" db="UniProtKB">
        <authorList>
            <consortium name="WormBaseParasite"/>
        </authorList>
    </citation>
    <scope>IDENTIFICATION</scope>
</reference>